<protein>
    <recommendedName>
        <fullName evidence="6">Methylamine utilisation protein MauE domain-containing protein</fullName>
    </recommendedName>
</protein>
<keyword evidence="3 5" id="KW-1133">Transmembrane helix</keyword>
<organism evidence="7 8">
    <name type="scientific">Dyadobacter psychrotolerans</name>
    <dbReference type="NCBI Taxonomy" id="2541721"/>
    <lineage>
        <taxon>Bacteria</taxon>
        <taxon>Pseudomonadati</taxon>
        <taxon>Bacteroidota</taxon>
        <taxon>Cytophagia</taxon>
        <taxon>Cytophagales</taxon>
        <taxon>Spirosomataceae</taxon>
        <taxon>Dyadobacter</taxon>
    </lineage>
</organism>
<dbReference type="OrthoDB" id="673785at2"/>
<keyword evidence="2 5" id="KW-0812">Transmembrane</keyword>
<dbReference type="Proteomes" id="UP000294850">
    <property type="component" value="Unassembled WGS sequence"/>
</dbReference>
<evidence type="ECO:0000313" key="7">
    <source>
        <dbReference type="EMBL" id="TDE09561.1"/>
    </source>
</evidence>
<dbReference type="GO" id="GO:0030416">
    <property type="term" value="P:methylamine metabolic process"/>
    <property type="evidence" value="ECO:0007669"/>
    <property type="project" value="InterPro"/>
</dbReference>
<evidence type="ECO:0000256" key="1">
    <source>
        <dbReference type="ARBA" id="ARBA00004141"/>
    </source>
</evidence>
<feature type="transmembrane region" description="Helical" evidence="5">
    <location>
        <begin position="116"/>
        <end position="134"/>
    </location>
</feature>
<evidence type="ECO:0000259" key="6">
    <source>
        <dbReference type="Pfam" id="PF07291"/>
    </source>
</evidence>
<reference evidence="7 8" key="1">
    <citation type="submission" date="2019-03" db="EMBL/GenBank/DDBJ databases">
        <title>Dyadobacter AR-3-6 sp. nov., isolated from arctic soil.</title>
        <authorList>
            <person name="Chaudhary D.K."/>
        </authorList>
    </citation>
    <scope>NUCLEOTIDE SEQUENCE [LARGE SCALE GENOMIC DNA]</scope>
    <source>
        <strain evidence="7 8">AR-3-6</strain>
    </source>
</reference>
<evidence type="ECO:0000256" key="4">
    <source>
        <dbReference type="ARBA" id="ARBA00023136"/>
    </source>
</evidence>
<sequence length="144" mass="16585">MKRENMLRIIVALLVILYFYTALSKLMEFQIFKRQLSNQTIPKWSVALLAWSIPVSELLAVAVLITPRFRKTGFYLSVILMFVFTAYMGLVLINFFDRIPCHCGGVVGNMQFKQHFFFNLFFLIISIAGVFLCGKQTDRSSPTI</sequence>
<comment type="caution">
    <text evidence="7">The sequence shown here is derived from an EMBL/GenBank/DDBJ whole genome shotgun (WGS) entry which is preliminary data.</text>
</comment>
<accession>A0A4R5DCL5</accession>
<evidence type="ECO:0000313" key="8">
    <source>
        <dbReference type="Proteomes" id="UP000294850"/>
    </source>
</evidence>
<dbReference type="AlphaFoldDB" id="A0A4R5DCL5"/>
<feature type="transmembrane region" description="Helical" evidence="5">
    <location>
        <begin position="48"/>
        <end position="66"/>
    </location>
</feature>
<name>A0A4R5DCL5_9BACT</name>
<keyword evidence="8" id="KW-1185">Reference proteome</keyword>
<dbReference type="UniPathway" id="UPA00895"/>
<evidence type="ECO:0000256" key="2">
    <source>
        <dbReference type="ARBA" id="ARBA00022692"/>
    </source>
</evidence>
<dbReference type="GO" id="GO:0016020">
    <property type="term" value="C:membrane"/>
    <property type="evidence" value="ECO:0007669"/>
    <property type="project" value="UniProtKB-SubCell"/>
</dbReference>
<evidence type="ECO:0000256" key="5">
    <source>
        <dbReference type="SAM" id="Phobius"/>
    </source>
</evidence>
<keyword evidence="4 5" id="KW-0472">Membrane</keyword>
<dbReference type="InterPro" id="IPR009908">
    <property type="entry name" value="Methylamine_util_MauE"/>
</dbReference>
<feature type="domain" description="Methylamine utilisation protein MauE" evidence="6">
    <location>
        <begin position="6"/>
        <end position="131"/>
    </location>
</feature>
<evidence type="ECO:0000256" key="3">
    <source>
        <dbReference type="ARBA" id="ARBA00022989"/>
    </source>
</evidence>
<gene>
    <name evidence="7" type="ORF">E0F88_30195</name>
</gene>
<dbReference type="EMBL" id="SMFL01000019">
    <property type="protein sequence ID" value="TDE09561.1"/>
    <property type="molecule type" value="Genomic_DNA"/>
</dbReference>
<feature type="transmembrane region" description="Helical" evidence="5">
    <location>
        <begin position="73"/>
        <end position="96"/>
    </location>
</feature>
<comment type="subcellular location">
    <subcellularLocation>
        <location evidence="1">Membrane</location>
        <topology evidence="1">Multi-pass membrane protein</topology>
    </subcellularLocation>
</comment>
<dbReference type="Pfam" id="PF07291">
    <property type="entry name" value="MauE"/>
    <property type="match status" value="1"/>
</dbReference>
<proteinExistence type="predicted"/>